<evidence type="ECO:0000256" key="1">
    <source>
        <dbReference type="ARBA" id="ARBA00004123"/>
    </source>
</evidence>
<dbReference type="STRING" id="1754192.A0A1Y1XMD8"/>
<protein>
    <recommendedName>
        <fullName evidence="10">General negative regulator of transcription subunit</fullName>
    </recommendedName>
</protein>
<feature type="compositionally biased region" description="Basic and acidic residues" evidence="12">
    <location>
        <begin position="264"/>
        <end position="275"/>
    </location>
</feature>
<organism evidence="15 16">
    <name type="scientific">Anaeromyces robustus</name>
    <dbReference type="NCBI Taxonomy" id="1754192"/>
    <lineage>
        <taxon>Eukaryota</taxon>
        <taxon>Fungi</taxon>
        <taxon>Fungi incertae sedis</taxon>
        <taxon>Chytridiomycota</taxon>
        <taxon>Chytridiomycota incertae sedis</taxon>
        <taxon>Neocallimastigomycetes</taxon>
        <taxon>Neocallimastigales</taxon>
        <taxon>Neocallimastigaceae</taxon>
        <taxon>Anaeromyces</taxon>
    </lineage>
</organism>
<dbReference type="Proteomes" id="UP000193944">
    <property type="component" value="Unassembled WGS sequence"/>
</dbReference>
<reference evidence="15 16" key="2">
    <citation type="submission" date="2016-08" db="EMBL/GenBank/DDBJ databases">
        <title>Pervasive Adenine N6-methylation of Active Genes in Fungi.</title>
        <authorList>
            <consortium name="DOE Joint Genome Institute"/>
            <person name="Mondo S.J."/>
            <person name="Dannebaum R.O."/>
            <person name="Kuo R.C."/>
            <person name="Labutti K."/>
            <person name="Haridas S."/>
            <person name="Kuo A."/>
            <person name="Salamov A."/>
            <person name="Ahrendt S.R."/>
            <person name="Lipzen A."/>
            <person name="Sullivan W."/>
            <person name="Andreopoulos W.B."/>
            <person name="Clum A."/>
            <person name="Lindquist E."/>
            <person name="Daum C."/>
            <person name="Ramamoorthy G.K."/>
            <person name="Gryganskyi A."/>
            <person name="Culley D."/>
            <person name="Magnuson J.K."/>
            <person name="James T.Y."/>
            <person name="O'Malley M.A."/>
            <person name="Stajich J.E."/>
            <person name="Spatafora J.W."/>
            <person name="Visel A."/>
            <person name="Grigoriev I.V."/>
        </authorList>
    </citation>
    <scope>NUCLEOTIDE SEQUENCE [LARGE SCALE GENOMIC DNA]</scope>
    <source>
        <strain evidence="15 16">S4</strain>
    </source>
</reference>
<evidence type="ECO:0000256" key="4">
    <source>
        <dbReference type="ARBA" id="ARBA00022490"/>
    </source>
</evidence>
<dbReference type="GO" id="GO:0000289">
    <property type="term" value="P:nuclear-transcribed mRNA poly(A) tail shortening"/>
    <property type="evidence" value="ECO:0007669"/>
    <property type="project" value="EnsemblFungi"/>
</dbReference>
<feature type="coiled-coil region" evidence="11">
    <location>
        <begin position="131"/>
        <end position="186"/>
    </location>
</feature>
<dbReference type="PANTHER" id="PTHR23326">
    <property type="entry name" value="CCR4 NOT-RELATED"/>
    <property type="match status" value="1"/>
</dbReference>
<dbReference type="PIRSF" id="PIRSF005290">
    <property type="entry name" value="NOT_su_3_5"/>
    <property type="match status" value="1"/>
</dbReference>
<dbReference type="EMBL" id="MCFG01000015">
    <property type="protein sequence ID" value="ORX86919.1"/>
    <property type="molecule type" value="Genomic_DNA"/>
</dbReference>
<keyword evidence="4 10" id="KW-0963">Cytoplasm</keyword>
<evidence type="ECO:0000259" key="14">
    <source>
        <dbReference type="Pfam" id="PF04153"/>
    </source>
</evidence>
<evidence type="ECO:0000256" key="11">
    <source>
        <dbReference type="SAM" id="Coils"/>
    </source>
</evidence>
<feature type="compositionally biased region" description="Polar residues" evidence="12">
    <location>
        <begin position="398"/>
        <end position="424"/>
    </location>
</feature>
<evidence type="ECO:0000256" key="12">
    <source>
        <dbReference type="SAM" id="MobiDB-lite"/>
    </source>
</evidence>
<evidence type="ECO:0000256" key="10">
    <source>
        <dbReference type="PIRNR" id="PIRNR005290"/>
    </source>
</evidence>
<dbReference type="GO" id="GO:0006355">
    <property type="term" value="P:regulation of DNA-templated transcription"/>
    <property type="evidence" value="ECO:0007669"/>
    <property type="project" value="InterPro"/>
</dbReference>
<dbReference type="GO" id="GO:0030015">
    <property type="term" value="C:CCR4-NOT core complex"/>
    <property type="evidence" value="ECO:0007669"/>
    <property type="project" value="UniProtKB-UniRule"/>
</dbReference>
<comment type="similarity">
    <text evidence="3 10">Belongs to the CNOT2/3/5 family.</text>
</comment>
<proteinExistence type="inferred from homology"/>
<evidence type="ECO:0000256" key="7">
    <source>
        <dbReference type="ARBA" id="ARBA00023015"/>
    </source>
</evidence>
<evidence type="ECO:0000256" key="8">
    <source>
        <dbReference type="ARBA" id="ARBA00023163"/>
    </source>
</evidence>
<dbReference type="InterPro" id="IPR007207">
    <property type="entry name" value="Not_N"/>
</dbReference>
<keyword evidence="9 10" id="KW-0539">Nucleus</keyword>
<dbReference type="Gene3D" id="2.30.30.1020">
    <property type="entry name" value="CCR4-NOT complex subunit 2/3/5, C-terminal domain"/>
    <property type="match status" value="1"/>
</dbReference>
<evidence type="ECO:0000313" key="15">
    <source>
        <dbReference type="EMBL" id="ORX86919.1"/>
    </source>
</evidence>
<evidence type="ECO:0000256" key="6">
    <source>
        <dbReference type="ARBA" id="ARBA00022553"/>
    </source>
</evidence>
<reference evidence="15 16" key="1">
    <citation type="submission" date="2016-08" db="EMBL/GenBank/DDBJ databases">
        <title>A Parts List for Fungal Cellulosomes Revealed by Comparative Genomics.</title>
        <authorList>
            <consortium name="DOE Joint Genome Institute"/>
            <person name="Haitjema C.H."/>
            <person name="Gilmore S.P."/>
            <person name="Henske J.K."/>
            <person name="Solomon K.V."/>
            <person name="De Groot R."/>
            <person name="Kuo A."/>
            <person name="Mondo S.J."/>
            <person name="Salamov A.A."/>
            <person name="Labutti K."/>
            <person name="Zhao Z."/>
            <person name="Chiniquy J."/>
            <person name="Barry K."/>
            <person name="Brewer H.M."/>
            <person name="Purvine S.O."/>
            <person name="Wright A.T."/>
            <person name="Boxma B."/>
            <person name="Van Alen T."/>
            <person name="Hackstein J.H."/>
            <person name="Baker S.E."/>
            <person name="Grigoriev I.V."/>
            <person name="O'Malley M.A."/>
        </authorList>
    </citation>
    <scope>NUCLEOTIDE SEQUENCE [LARGE SCALE GENOMIC DNA]</scope>
    <source>
        <strain evidence="15 16">S4</strain>
    </source>
</reference>
<evidence type="ECO:0000256" key="2">
    <source>
        <dbReference type="ARBA" id="ARBA00004496"/>
    </source>
</evidence>
<dbReference type="InterPro" id="IPR038635">
    <property type="entry name" value="CCR4-NOT_su2/3/5_C_sf"/>
</dbReference>
<feature type="domain" description="CCR4-Not complex component Not N-terminal" evidence="13">
    <location>
        <begin position="3"/>
        <end position="231"/>
    </location>
</feature>
<feature type="domain" description="NOT2/NOT3/NOT5 C-terminal" evidence="14">
    <location>
        <begin position="466"/>
        <end position="591"/>
    </location>
</feature>
<dbReference type="GO" id="GO:0000932">
    <property type="term" value="C:P-body"/>
    <property type="evidence" value="ECO:0007669"/>
    <property type="project" value="UniProtKB-UniRule"/>
</dbReference>
<dbReference type="InterPro" id="IPR012270">
    <property type="entry name" value="CCR4-NOT_su3/5"/>
</dbReference>
<gene>
    <name evidence="15" type="ORF">BCR32DRAFT_274983</name>
</gene>
<evidence type="ECO:0000259" key="13">
    <source>
        <dbReference type="Pfam" id="PF04065"/>
    </source>
</evidence>
<dbReference type="Pfam" id="PF04153">
    <property type="entry name" value="NOT2_3_5_C"/>
    <property type="match status" value="1"/>
</dbReference>
<feature type="compositionally biased region" description="Low complexity" evidence="12">
    <location>
        <begin position="277"/>
        <end position="303"/>
    </location>
</feature>
<feature type="compositionally biased region" description="Low complexity" evidence="12">
    <location>
        <begin position="368"/>
        <end position="397"/>
    </location>
</feature>
<dbReference type="AlphaFoldDB" id="A0A1Y1XMD8"/>
<dbReference type="InterPro" id="IPR007282">
    <property type="entry name" value="NOT2/3/5_C"/>
</dbReference>
<evidence type="ECO:0000256" key="5">
    <source>
        <dbReference type="ARBA" id="ARBA00022491"/>
    </source>
</evidence>
<feature type="compositionally biased region" description="Polar residues" evidence="12">
    <location>
        <begin position="304"/>
        <end position="342"/>
    </location>
</feature>
<keyword evidence="10" id="KW-0010">Activator</keyword>
<keyword evidence="5 10" id="KW-0678">Repressor</keyword>
<name>A0A1Y1XMD8_9FUNG</name>
<evidence type="ECO:0000313" key="16">
    <source>
        <dbReference type="Proteomes" id="UP000193944"/>
    </source>
</evidence>
<dbReference type="FunFam" id="2.30.30.1020:FF:000006">
    <property type="entry name" value="CCR4-NOT transcription complex, subunit 3"/>
    <property type="match status" value="1"/>
</dbReference>
<dbReference type="OrthoDB" id="293823at2759"/>
<keyword evidence="8 10" id="KW-0804">Transcription</keyword>
<comment type="caution">
    <text evidence="15">The sequence shown here is derived from an EMBL/GenBank/DDBJ whole genome shotgun (WGS) entry which is preliminary data.</text>
</comment>
<dbReference type="Pfam" id="PF04065">
    <property type="entry name" value="Not3"/>
    <property type="match status" value="1"/>
</dbReference>
<keyword evidence="16" id="KW-1185">Reference proteome</keyword>
<keyword evidence="11" id="KW-0175">Coiled coil</keyword>
<evidence type="ECO:0000256" key="9">
    <source>
        <dbReference type="ARBA" id="ARBA00023242"/>
    </source>
</evidence>
<sequence>MTNRKLQGEIDRVLKKVAEGVDTFETIFEKIQSSSNLTQKEKLEQELKKEIKKLQRYRDQIKTWLSSNEIKDKRLLTENRKLIEQQMERFKACERELKTKAYSKEGLQLANKIDPQEKEKVELCTFITTQVDTLNSQIDKYEAEAEKLQAAIKKSRKGDSNKTERLDEIEKRVEKHKHHIMQLEIILRLIENGNLSVEKVNTIREDVQYYVENHEEDDFVEYDGIYDDLNLTKAEYYGLNNDDDKDNDSDKRDETPLQSPVLSQKDKYEDKKKDVTSPLRSLSSKNSLSNISRESRNNSITSNKSPTPTSSFASSKPGTPRASFTSAVRGTTDVSSPMNTLSGQPRYAAVAAASTDSRTNTPIVVTSQNISNSQNKSQSESPSNQQNNDNNQNSQTQPKTSLSKQTSYSESINNKTETTTPSENIENKLPPSLSDLEESFEATKARSSKAGNDTAFLQNMLDSSFKYVPRLHDSDEPDFYTMENAYPTPSYYPEEPQKTYENPEIFKKYDVDTLFFIFYYQQGTYQQYLAARELKRQSWRFHKKYYTWFQRLEEPKHITDEYEQGTYIYFDYEGLWCKRKKSEFKFEYCYLEDADLD</sequence>
<dbReference type="GO" id="GO:0005634">
    <property type="term" value="C:nucleus"/>
    <property type="evidence" value="ECO:0007669"/>
    <property type="project" value="UniProtKB-SubCell"/>
</dbReference>
<keyword evidence="6" id="KW-0597">Phosphoprotein</keyword>
<feature type="region of interest" description="Disordered" evidence="12">
    <location>
        <begin position="240"/>
        <end position="342"/>
    </location>
</feature>
<evidence type="ECO:0000256" key="3">
    <source>
        <dbReference type="ARBA" id="ARBA00007682"/>
    </source>
</evidence>
<keyword evidence="7 10" id="KW-0805">Transcription regulation</keyword>
<comment type="function">
    <text evidence="10">Acts as component of the CCR4-NOT core complex, which in the nucleus seems to be a general transcription factor, and in the cytoplasm the major mRNA deadenylase involved in mRNA turnover. The NOT protein subcomplex negatively regulates the basal and activated transcription of many genes. Preferentially affects TC-type TATA element-dependent transcription. Could directly or indirectly inhibit component(s) of the general transcription machinery.</text>
</comment>
<feature type="region of interest" description="Disordered" evidence="12">
    <location>
        <begin position="368"/>
        <end position="433"/>
    </location>
</feature>
<dbReference type="InterPro" id="IPR040168">
    <property type="entry name" value="Not2/3/5"/>
</dbReference>
<accession>A0A1Y1XMD8</accession>
<comment type="subcellular location">
    <subcellularLocation>
        <location evidence="2 10">Cytoplasm</location>
    </subcellularLocation>
    <subcellularLocation>
        <location evidence="1 10">Nucleus</location>
    </subcellularLocation>
</comment>